<proteinExistence type="predicted"/>
<dbReference type="InterPro" id="IPR019065">
    <property type="entry name" value="RE_NgoFVII_N"/>
</dbReference>
<comment type="caution">
    <text evidence="3">The sequence shown here is derived from an EMBL/GenBank/DDBJ whole genome shotgun (WGS) entry which is preliminary data.</text>
</comment>
<keyword evidence="3" id="KW-0255">Endonuclease</keyword>
<dbReference type="EMBL" id="VBSP01000058">
    <property type="protein sequence ID" value="TLQ39160.1"/>
    <property type="molecule type" value="Genomic_DNA"/>
</dbReference>
<evidence type="ECO:0000313" key="4">
    <source>
        <dbReference type="Proteomes" id="UP000306420"/>
    </source>
</evidence>
<accession>A0A5R9DRF2</accession>
<dbReference type="Gene3D" id="3.30.870.10">
    <property type="entry name" value="Endonuclease Chain A"/>
    <property type="match status" value="1"/>
</dbReference>
<reference evidence="3 4" key="1">
    <citation type="submission" date="2019-05" db="EMBL/GenBank/DDBJ databases">
        <title>The metagenome of a microbial culture collection derived from dairy environment covers the genomic content of the human microbiome.</title>
        <authorList>
            <person name="Roder T."/>
            <person name="Wuthrich D."/>
            <person name="Sattari Z."/>
            <person name="Von Ah U."/>
            <person name="Bar C."/>
            <person name="Ronchi F."/>
            <person name="Macpherson A.J."/>
            <person name="Ganal-Vonarburg S.C."/>
            <person name="Bruggmann R."/>
            <person name="Vergeres G."/>
        </authorList>
    </citation>
    <scope>NUCLEOTIDE SEQUENCE [LARGE SCALE GENOMIC DNA]</scope>
    <source>
        <strain evidence="3 4">FAM 24227</strain>
    </source>
</reference>
<dbReference type="OrthoDB" id="2414633at2"/>
<keyword evidence="3" id="KW-0540">Nuclease</keyword>
<gene>
    <name evidence="3" type="ORF">FEZ33_10955</name>
</gene>
<sequence>MTERLLHDYPSLNITLYIGMTTHEGLSKKNHEGFLNLTNQYGERIKIMYQITQPPTHIKLYSWIKDGSYYIHFVGSANFSENGLFKLNELMVESQQNFEPLYLEQNKKSVPCTHPDIQKLITLYDDSIDTDPIIELEVDKDLVTENDDSPYSRNERTASNARQRATEQSFSIFFNKQLTYITHSPSNYYDIIEIPVVFKNNWNSSRRGINNMFKAGQANYLEQSNKYPFTNTFPYNRKLKFFTDDNKILEGRFDEDHDGRLYFYDDIYQYFANRLGINEKRPITYLDLEKYNKDFVKIYKINDTEFLFDFSNRV</sequence>
<dbReference type="GO" id="GO:0004519">
    <property type="term" value="F:endonuclease activity"/>
    <property type="evidence" value="ECO:0007669"/>
    <property type="project" value="UniProtKB-KW"/>
</dbReference>
<dbReference type="InterPro" id="IPR048923">
    <property type="entry name" value="RE_NgoFVII_C"/>
</dbReference>
<feature type="domain" description="Restriction endonuclease type II NgoFVII N-terminal" evidence="1">
    <location>
        <begin position="9"/>
        <end position="118"/>
    </location>
</feature>
<dbReference type="AlphaFoldDB" id="A0A5R9DRF2"/>
<organism evidence="3 4">
    <name type="scientific">Ruoffia tabacinasalis</name>
    <dbReference type="NCBI Taxonomy" id="87458"/>
    <lineage>
        <taxon>Bacteria</taxon>
        <taxon>Bacillati</taxon>
        <taxon>Bacillota</taxon>
        <taxon>Bacilli</taxon>
        <taxon>Lactobacillales</taxon>
        <taxon>Aerococcaceae</taxon>
        <taxon>Ruoffia</taxon>
    </lineage>
</organism>
<evidence type="ECO:0000313" key="3">
    <source>
        <dbReference type="EMBL" id="TLQ39160.1"/>
    </source>
</evidence>
<dbReference type="Pfam" id="PF20731">
    <property type="entry name" value="RE_NgoFVII_C"/>
    <property type="match status" value="1"/>
</dbReference>
<name>A0A5R9DRF2_9LACT</name>
<feature type="domain" description="Restriction endonuclease type II NgoFVII C-terminal B3-like DNA-binding" evidence="2">
    <location>
        <begin position="201"/>
        <end position="301"/>
    </location>
</feature>
<keyword evidence="3" id="KW-0378">Hydrolase</keyword>
<evidence type="ECO:0000259" key="1">
    <source>
        <dbReference type="Pfam" id="PF09565"/>
    </source>
</evidence>
<dbReference type="Pfam" id="PF09565">
    <property type="entry name" value="RE_NgoFVII"/>
    <property type="match status" value="1"/>
</dbReference>
<protein>
    <submittedName>
        <fullName evidence="3">NgoFVII family restriction endonuclease</fullName>
    </submittedName>
</protein>
<evidence type="ECO:0000259" key="2">
    <source>
        <dbReference type="Pfam" id="PF20731"/>
    </source>
</evidence>
<dbReference type="Proteomes" id="UP000306420">
    <property type="component" value="Unassembled WGS sequence"/>
</dbReference>
<dbReference type="CDD" id="cd09117">
    <property type="entry name" value="PLDc_Bfil_DEXD_like"/>
    <property type="match status" value="1"/>
</dbReference>